<dbReference type="Proteomes" id="UP000093807">
    <property type="component" value="Unassembled WGS sequence"/>
</dbReference>
<dbReference type="Gene3D" id="2.60.40.10">
    <property type="entry name" value="Immunoglobulins"/>
    <property type="match status" value="1"/>
</dbReference>
<organism evidence="2 3">
    <name type="scientific">Flavobacterium succinicans</name>
    <dbReference type="NCBI Taxonomy" id="29536"/>
    <lineage>
        <taxon>Bacteria</taxon>
        <taxon>Pseudomonadati</taxon>
        <taxon>Bacteroidota</taxon>
        <taxon>Flavobacteriia</taxon>
        <taxon>Flavobacteriales</taxon>
        <taxon>Flavobacteriaceae</taxon>
        <taxon>Flavobacterium</taxon>
    </lineage>
</organism>
<dbReference type="Pfam" id="PF17116">
    <property type="entry name" value="T9SS_plug_1st"/>
    <property type="match status" value="1"/>
</dbReference>
<evidence type="ECO:0000259" key="1">
    <source>
        <dbReference type="Pfam" id="PF17116"/>
    </source>
</evidence>
<dbReference type="InterPro" id="IPR013783">
    <property type="entry name" value="Ig-like_fold"/>
</dbReference>
<dbReference type="RefSeq" id="WP_064716414.1">
    <property type="nucleotide sequence ID" value="NZ_JMTM01000070.1"/>
</dbReference>
<keyword evidence="3" id="KW-1185">Reference proteome</keyword>
<protein>
    <recommendedName>
        <fullName evidence="1">Type 9 secretion system plug protein N-terminal domain-containing protein</fullName>
    </recommendedName>
</protein>
<accession>A0A199XMN7</accession>
<feature type="domain" description="Type 9 secretion system plug protein N-terminal" evidence="1">
    <location>
        <begin position="35"/>
        <end position="155"/>
    </location>
</feature>
<dbReference type="OrthoDB" id="1522602at2"/>
<dbReference type="EMBL" id="JMTM01000070">
    <property type="protein sequence ID" value="OAZ02993.1"/>
    <property type="molecule type" value="Genomic_DNA"/>
</dbReference>
<evidence type="ECO:0000313" key="3">
    <source>
        <dbReference type="Proteomes" id="UP000093807"/>
    </source>
</evidence>
<dbReference type="PATRIC" id="fig|29536.5.peg.2763"/>
<evidence type="ECO:0000313" key="2">
    <source>
        <dbReference type="EMBL" id="OAZ02993.1"/>
    </source>
</evidence>
<sequence length="420" mass="49064">MRYRLFKIFLGVLGFLSIEIIEAQNLQEIIPPYNIKTISFMDNGQNVIPVFKLGEAFELNFDDLFGNEANYYYEIIHCDYNWVPSDIPKQEYLKGLDNQRIINYSNSFNCLQLYSHYQLSIPNQFTQLALSGNYMIKILNEDREVVFSRKFIIYEDLASVRLQIKRGRNLSTIESKQNLDFSITSKSLTFQNPLQNVKVLLLQNRQFNTGIKNIAPQYTIGNELIYKYDTETQFWAGNEFRFFDNKEIRNASNNVSRISSSGGIYNGFLFTDEARANFPYSFTLDANGNFVVRNLNATNQKIEADYAWIYFSLSAPSFRVDKDIYITGMFNNYALTPENKMEYNQKKNLYEKALLIKQGFTNYQYVVADAKGNLDPENSIDGNFYQTENEYEVIVYYRENTQRYDRVIGFVTLNSINITN</sequence>
<name>A0A199XMN7_9FLAO</name>
<reference evidence="2 3" key="1">
    <citation type="submission" date="2016-06" db="EMBL/GenBank/DDBJ databases">
        <title>Draft genome sequence of Flavobacterium succinicans strain DD5b.</title>
        <authorList>
            <person name="Poehlein A."/>
            <person name="Daniel R."/>
            <person name="Simeonova D.D."/>
        </authorList>
    </citation>
    <scope>NUCLEOTIDE SEQUENCE [LARGE SCALE GENOMIC DNA]</scope>
    <source>
        <strain evidence="2 3">DD5b</strain>
    </source>
</reference>
<dbReference type="AlphaFoldDB" id="A0A199XMN7"/>
<gene>
    <name evidence="2" type="ORF">FLB_26670</name>
</gene>
<dbReference type="InterPro" id="IPR031345">
    <property type="entry name" value="T9SS_Plug_N"/>
</dbReference>
<comment type="caution">
    <text evidence="2">The sequence shown here is derived from an EMBL/GenBank/DDBJ whole genome shotgun (WGS) entry which is preliminary data.</text>
</comment>
<proteinExistence type="predicted"/>